<dbReference type="InterPro" id="IPR029071">
    <property type="entry name" value="Ubiquitin-like_domsf"/>
</dbReference>
<organism evidence="5 6">
    <name type="scientific">Kalanchoe fedtschenkoi</name>
    <name type="common">Lavender scallops</name>
    <name type="synonym">South American air plant</name>
    <dbReference type="NCBI Taxonomy" id="63787"/>
    <lineage>
        <taxon>Eukaryota</taxon>
        <taxon>Viridiplantae</taxon>
        <taxon>Streptophyta</taxon>
        <taxon>Embryophyta</taxon>
        <taxon>Tracheophyta</taxon>
        <taxon>Spermatophyta</taxon>
        <taxon>Magnoliopsida</taxon>
        <taxon>eudicotyledons</taxon>
        <taxon>Gunneridae</taxon>
        <taxon>Pentapetalae</taxon>
        <taxon>Saxifragales</taxon>
        <taxon>Crassulaceae</taxon>
        <taxon>Kalanchoe</taxon>
    </lineage>
</organism>
<dbReference type="PROSITE" id="PS50053">
    <property type="entry name" value="UBIQUITIN_2"/>
    <property type="match status" value="1"/>
</dbReference>
<evidence type="ECO:0000313" key="6">
    <source>
        <dbReference type="Proteomes" id="UP000594263"/>
    </source>
</evidence>
<proteinExistence type="predicted"/>
<evidence type="ECO:0000256" key="3">
    <source>
        <dbReference type="ARBA" id="ARBA00022525"/>
    </source>
</evidence>
<dbReference type="GO" id="GO:0005576">
    <property type="term" value="C:extracellular region"/>
    <property type="evidence" value="ECO:0007669"/>
    <property type="project" value="UniProtKB-SubCell"/>
</dbReference>
<dbReference type="InterPro" id="IPR000626">
    <property type="entry name" value="Ubiquitin-like_dom"/>
</dbReference>
<keyword evidence="6" id="KW-1185">Reference proteome</keyword>
<dbReference type="EnsemblPlants" id="Kaladp0750s0004.1.v1.1">
    <property type="protein sequence ID" value="Kaladp0750s0004.1.v1.1.CDS.1"/>
    <property type="gene ID" value="Kaladp0750s0004.v1.1"/>
</dbReference>
<evidence type="ECO:0000259" key="4">
    <source>
        <dbReference type="PROSITE" id="PS50053"/>
    </source>
</evidence>
<evidence type="ECO:0000256" key="2">
    <source>
        <dbReference type="ARBA" id="ARBA00004613"/>
    </source>
</evidence>
<dbReference type="GO" id="GO:0043657">
    <property type="term" value="C:host cell"/>
    <property type="evidence" value="ECO:0007669"/>
    <property type="project" value="UniProtKB-SubCell"/>
</dbReference>
<dbReference type="OMA" id="DESHIYI"/>
<keyword evidence="3" id="KW-0964">Secreted</keyword>
<reference evidence="5" key="1">
    <citation type="submission" date="2021-01" db="UniProtKB">
        <authorList>
            <consortium name="EnsemblPlants"/>
        </authorList>
    </citation>
    <scope>IDENTIFICATION</scope>
</reference>
<accession>A0A7N0VFU1</accession>
<dbReference type="Gene3D" id="3.10.20.90">
    <property type="entry name" value="Phosphatidylinositol 3-kinase Catalytic Subunit, Chain A, domain 1"/>
    <property type="match status" value="1"/>
</dbReference>
<protein>
    <recommendedName>
        <fullName evidence="4">Ubiquitin-like domain-containing protein</fullName>
    </recommendedName>
</protein>
<evidence type="ECO:0000313" key="5">
    <source>
        <dbReference type="EnsemblPlants" id="Kaladp0750s0004.1.v1.1.CDS.1"/>
    </source>
</evidence>
<name>A0A7N0VFU1_KALFE</name>
<evidence type="ECO:0000256" key="1">
    <source>
        <dbReference type="ARBA" id="ARBA00004340"/>
    </source>
</evidence>
<dbReference type="Gramene" id="Kaladp0750s0004.1.v1.1">
    <property type="protein sequence ID" value="Kaladp0750s0004.1.v1.1.CDS.1"/>
    <property type="gene ID" value="Kaladp0750s0004.v1.1"/>
</dbReference>
<dbReference type="Pfam" id="PF20147">
    <property type="entry name" value="Crinkler"/>
    <property type="match status" value="1"/>
</dbReference>
<dbReference type="SUPFAM" id="SSF54236">
    <property type="entry name" value="Ubiquitin-like"/>
    <property type="match status" value="1"/>
</dbReference>
<feature type="domain" description="Ubiquitin-like" evidence="4">
    <location>
        <begin position="6"/>
        <end position="82"/>
    </location>
</feature>
<dbReference type="AlphaFoldDB" id="A0A7N0VFU1"/>
<dbReference type="InterPro" id="IPR045379">
    <property type="entry name" value="Crinkler_N"/>
</dbReference>
<dbReference type="Proteomes" id="UP000594263">
    <property type="component" value="Unplaced"/>
</dbReference>
<sequence>MQREPVRLTVEILTGSVFSVQVDPDGTVGDLKREIASKHESFSRERLIILKVEEGESSSILINEETVSLHEYGVEDGSHLFLFFHPIRAASLDDDQFQFGCTNERLTSGNV</sequence>
<comment type="subcellular location">
    <subcellularLocation>
        <location evidence="1">Host cell</location>
    </subcellularLocation>
    <subcellularLocation>
        <location evidence="2">Secreted</location>
    </subcellularLocation>
</comment>